<accession>A0AAV1M962</accession>
<dbReference type="EMBL" id="CAVLGL010000148">
    <property type="protein sequence ID" value="CAK1603157.1"/>
    <property type="molecule type" value="Genomic_DNA"/>
</dbReference>
<organism evidence="1 2">
    <name type="scientific">Parnassius mnemosyne</name>
    <name type="common">clouded apollo</name>
    <dbReference type="NCBI Taxonomy" id="213953"/>
    <lineage>
        <taxon>Eukaryota</taxon>
        <taxon>Metazoa</taxon>
        <taxon>Ecdysozoa</taxon>
        <taxon>Arthropoda</taxon>
        <taxon>Hexapoda</taxon>
        <taxon>Insecta</taxon>
        <taxon>Pterygota</taxon>
        <taxon>Neoptera</taxon>
        <taxon>Endopterygota</taxon>
        <taxon>Lepidoptera</taxon>
        <taxon>Glossata</taxon>
        <taxon>Ditrysia</taxon>
        <taxon>Papilionoidea</taxon>
        <taxon>Papilionidae</taxon>
        <taxon>Parnassiinae</taxon>
        <taxon>Parnassini</taxon>
        <taxon>Parnassius</taxon>
        <taxon>Driopa</taxon>
    </lineage>
</organism>
<protein>
    <submittedName>
        <fullName evidence="1">Uncharacterized protein</fullName>
    </submittedName>
</protein>
<evidence type="ECO:0000313" key="1">
    <source>
        <dbReference type="EMBL" id="CAK1603157.1"/>
    </source>
</evidence>
<reference evidence="1 2" key="1">
    <citation type="submission" date="2023-11" db="EMBL/GenBank/DDBJ databases">
        <authorList>
            <person name="Hedman E."/>
            <person name="Englund M."/>
            <person name="Stromberg M."/>
            <person name="Nyberg Akerstrom W."/>
            <person name="Nylinder S."/>
            <person name="Jareborg N."/>
            <person name="Kallberg Y."/>
            <person name="Kronander E."/>
        </authorList>
    </citation>
    <scope>NUCLEOTIDE SEQUENCE [LARGE SCALE GENOMIC DNA]</scope>
</reference>
<dbReference type="Proteomes" id="UP001314205">
    <property type="component" value="Unassembled WGS sequence"/>
</dbReference>
<dbReference type="AlphaFoldDB" id="A0AAV1M962"/>
<keyword evidence="2" id="KW-1185">Reference proteome</keyword>
<proteinExistence type="predicted"/>
<name>A0AAV1M962_9NEOP</name>
<gene>
    <name evidence="1" type="ORF">PARMNEM_LOCUS21568</name>
</gene>
<comment type="caution">
    <text evidence="1">The sequence shown here is derived from an EMBL/GenBank/DDBJ whole genome shotgun (WGS) entry which is preliminary data.</text>
</comment>
<sequence length="196" mass="21951">MPGESSVDAGSRAFNLTSCKEFEQGARFDPHDVIDSLWRIFYFWAKGMEISAILFSLPSDKKIQDFKEIAGTVNPELEVNWNKSALVMEPRPGVQVLLTSCGHDEAFRALVKKEQQHGEQPLQKPHIYITEVRMKTVNRYLGIINCGDGTAFALARVEEIPTTDEECMIAATHLGLKVLSGKSYLIMKNLYAGDEL</sequence>
<evidence type="ECO:0000313" key="2">
    <source>
        <dbReference type="Proteomes" id="UP001314205"/>
    </source>
</evidence>